<comment type="caution">
    <text evidence="1">The sequence shown here is derived from an EMBL/GenBank/DDBJ whole genome shotgun (WGS) entry which is preliminary data.</text>
</comment>
<organism evidence="1 2">
    <name type="scientific">Mesorhizobium ventifaucium</name>
    <dbReference type="NCBI Taxonomy" id="666020"/>
    <lineage>
        <taxon>Bacteria</taxon>
        <taxon>Pseudomonadati</taxon>
        <taxon>Pseudomonadota</taxon>
        <taxon>Alphaproteobacteria</taxon>
        <taxon>Hyphomicrobiales</taxon>
        <taxon>Phyllobacteriaceae</taxon>
        <taxon>Mesorhizobium</taxon>
    </lineage>
</organism>
<dbReference type="Proteomes" id="UP001152604">
    <property type="component" value="Unassembled WGS sequence"/>
</dbReference>
<dbReference type="SUPFAM" id="SSF53756">
    <property type="entry name" value="UDP-Glycosyltransferase/glycogen phosphorylase"/>
    <property type="match status" value="1"/>
</dbReference>
<reference evidence="1" key="1">
    <citation type="submission" date="2022-03" db="EMBL/GenBank/DDBJ databases">
        <authorList>
            <person name="Brunel B."/>
        </authorList>
    </citation>
    <scope>NUCLEOTIDE SEQUENCE</scope>
    <source>
        <strain evidence="1">STM4922sample</strain>
    </source>
</reference>
<dbReference type="Gene3D" id="3.40.50.2000">
    <property type="entry name" value="Glycogen Phosphorylase B"/>
    <property type="match status" value="1"/>
</dbReference>
<evidence type="ECO:0000313" key="2">
    <source>
        <dbReference type="Proteomes" id="UP001152604"/>
    </source>
</evidence>
<evidence type="ECO:0000313" key="1">
    <source>
        <dbReference type="EMBL" id="CAH2394627.1"/>
    </source>
</evidence>
<proteinExistence type="predicted"/>
<evidence type="ECO:0008006" key="3">
    <source>
        <dbReference type="Google" id="ProtNLM"/>
    </source>
</evidence>
<sequence>MDRLAGVAARRMPAKVLFVGRVSPEEGVHTLLEARPEVVAAHPEARLEIVGPSAALPLDLLIDLSRDPEVLGLSRFYPGGSAFRGSYEIALREMIPPRLAHTVTFTGMEPYEGHRALCRGLAPRQSVT</sequence>
<dbReference type="EMBL" id="CAKXZS010000003">
    <property type="protein sequence ID" value="CAH2394627.1"/>
    <property type="molecule type" value="Genomic_DNA"/>
</dbReference>
<protein>
    <recommendedName>
        <fullName evidence="3">Glycosyltransferase family 1 protein</fullName>
    </recommendedName>
</protein>
<accession>A0ABN8JAD6</accession>
<gene>
    <name evidence="1" type="ORF">MES4922_110071</name>
</gene>
<keyword evidence="2" id="KW-1185">Reference proteome</keyword>
<name>A0ABN8JAD6_9HYPH</name>